<dbReference type="NCBIfam" id="TIGR02968">
    <property type="entry name" value="succ_dehyd_anc"/>
    <property type="match status" value="1"/>
</dbReference>
<comment type="cofactor">
    <cofactor evidence="1">
        <name>heme</name>
        <dbReference type="ChEBI" id="CHEBI:30413"/>
    </cofactor>
</comment>
<gene>
    <name evidence="18" type="ORF">KSB_15330</name>
</gene>
<evidence type="ECO:0000313" key="18">
    <source>
        <dbReference type="EMBL" id="GHO53058.1"/>
    </source>
</evidence>
<evidence type="ECO:0000256" key="7">
    <source>
        <dbReference type="ARBA" id="ARBA00022475"/>
    </source>
</evidence>
<comment type="caution">
    <text evidence="18">The sequence shown here is derived from an EMBL/GenBank/DDBJ whole genome shotgun (WGS) entry which is preliminary data.</text>
</comment>
<evidence type="ECO:0000256" key="3">
    <source>
        <dbReference type="ARBA" id="ARBA00004429"/>
    </source>
</evidence>
<keyword evidence="11 17" id="KW-0812">Transmembrane</keyword>
<evidence type="ECO:0000313" key="19">
    <source>
        <dbReference type="Proteomes" id="UP000654345"/>
    </source>
</evidence>
<evidence type="ECO:0000256" key="15">
    <source>
        <dbReference type="ARBA" id="ARBA00023004"/>
    </source>
</evidence>
<keyword evidence="14 17" id="KW-1133">Transmembrane helix</keyword>
<organism evidence="18 19">
    <name type="scientific">Ktedonobacter robiniae</name>
    <dbReference type="NCBI Taxonomy" id="2778365"/>
    <lineage>
        <taxon>Bacteria</taxon>
        <taxon>Bacillati</taxon>
        <taxon>Chloroflexota</taxon>
        <taxon>Ktedonobacteria</taxon>
        <taxon>Ktedonobacterales</taxon>
        <taxon>Ktedonobacteraceae</taxon>
        <taxon>Ktedonobacter</taxon>
    </lineage>
</organism>
<keyword evidence="8" id="KW-0997">Cell inner membrane</keyword>
<dbReference type="RefSeq" id="WP_201369906.1">
    <property type="nucleotide sequence ID" value="NZ_BNJG01000001.1"/>
</dbReference>
<dbReference type="PANTHER" id="PTHR38689:SF1">
    <property type="entry name" value="SUCCINATE DEHYDROGENASE HYDROPHOBIC MEMBRANE ANCHOR SUBUNIT"/>
    <property type="match status" value="1"/>
</dbReference>
<evidence type="ECO:0000256" key="8">
    <source>
        <dbReference type="ARBA" id="ARBA00022519"/>
    </source>
</evidence>
<keyword evidence="7" id="KW-1003">Cell membrane</keyword>
<keyword evidence="6" id="KW-0813">Transport</keyword>
<comment type="function">
    <text evidence="2">Membrane-anchoring subunit of succinate dehydrogenase (SDH).</text>
</comment>
<evidence type="ECO:0000256" key="10">
    <source>
        <dbReference type="ARBA" id="ARBA00022617"/>
    </source>
</evidence>
<evidence type="ECO:0000256" key="17">
    <source>
        <dbReference type="SAM" id="Phobius"/>
    </source>
</evidence>
<comment type="subcellular location">
    <subcellularLocation>
        <location evidence="3">Cell inner membrane</location>
        <topology evidence="3">Multi-pass membrane protein</topology>
    </subcellularLocation>
</comment>
<evidence type="ECO:0000256" key="5">
    <source>
        <dbReference type="ARBA" id="ARBA00019425"/>
    </source>
</evidence>
<keyword evidence="15" id="KW-0408">Iron</keyword>
<evidence type="ECO:0000256" key="14">
    <source>
        <dbReference type="ARBA" id="ARBA00022989"/>
    </source>
</evidence>
<name>A0ABQ3UK67_9CHLR</name>
<keyword evidence="10" id="KW-0349">Heme</keyword>
<dbReference type="InterPro" id="IPR014312">
    <property type="entry name" value="Succ_DH_anchor"/>
</dbReference>
<comment type="pathway">
    <text evidence="4">Carbohydrate metabolism; tricarboxylic acid cycle.</text>
</comment>
<feature type="transmembrane region" description="Helical" evidence="17">
    <location>
        <begin position="99"/>
        <end position="123"/>
    </location>
</feature>
<reference evidence="18 19" key="1">
    <citation type="journal article" date="2021" name="Int. J. Syst. Evol. Microbiol.">
        <title>Reticulibacter mediterranei gen. nov., sp. nov., within the new family Reticulibacteraceae fam. nov., and Ktedonospora formicarum gen. nov., sp. nov., Ktedonobacter robiniae sp. nov., Dictyobacter formicarum sp. nov. and Dictyobacter arantiisoli sp. nov., belonging to the class Ktedonobacteria.</title>
        <authorList>
            <person name="Yabe S."/>
            <person name="Zheng Y."/>
            <person name="Wang C.M."/>
            <person name="Sakai Y."/>
            <person name="Abe K."/>
            <person name="Yokota A."/>
            <person name="Donadio S."/>
            <person name="Cavaletti L."/>
            <person name="Monciardini P."/>
        </authorList>
    </citation>
    <scope>NUCLEOTIDE SEQUENCE [LARGE SCALE GENOMIC DNA]</scope>
    <source>
        <strain evidence="18 19">SOSP1-30</strain>
    </source>
</reference>
<evidence type="ECO:0000256" key="6">
    <source>
        <dbReference type="ARBA" id="ARBA00022448"/>
    </source>
</evidence>
<dbReference type="SUPFAM" id="SSF81343">
    <property type="entry name" value="Fumarate reductase respiratory complex transmembrane subunits"/>
    <property type="match status" value="1"/>
</dbReference>
<proteinExistence type="predicted"/>
<evidence type="ECO:0000256" key="4">
    <source>
        <dbReference type="ARBA" id="ARBA00005163"/>
    </source>
</evidence>
<evidence type="ECO:0000256" key="11">
    <source>
        <dbReference type="ARBA" id="ARBA00022692"/>
    </source>
</evidence>
<dbReference type="Proteomes" id="UP000654345">
    <property type="component" value="Unassembled WGS sequence"/>
</dbReference>
<dbReference type="InterPro" id="IPR000701">
    <property type="entry name" value="SuccDH_FuR_B_TM-su"/>
</dbReference>
<evidence type="ECO:0000256" key="12">
    <source>
        <dbReference type="ARBA" id="ARBA00022723"/>
    </source>
</evidence>
<feature type="transmembrane region" description="Helical" evidence="17">
    <location>
        <begin position="21"/>
        <end position="44"/>
    </location>
</feature>
<keyword evidence="13" id="KW-0249">Electron transport</keyword>
<feature type="transmembrane region" description="Helical" evidence="17">
    <location>
        <begin position="64"/>
        <end position="87"/>
    </location>
</feature>
<dbReference type="PANTHER" id="PTHR38689">
    <property type="entry name" value="SUCCINATE DEHYDROGENASE HYDROPHOBIC MEMBRANE ANCHOR SUBUNIT"/>
    <property type="match status" value="1"/>
</dbReference>
<evidence type="ECO:0000256" key="13">
    <source>
        <dbReference type="ARBA" id="ARBA00022982"/>
    </source>
</evidence>
<evidence type="ECO:0000256" key="1">
    <source>
        <dbReference type="ARBA" id="ARBA00001971"/>
    </source>
</evidence>
<dbReference type="InterPro" id="IPR034804">
    <property type="entry name" value="SQR/QFR_C/D"/>
</dbReference>
<evidence type="ECO:0000256" key="16">
    <source>
        <dbReference type="ARBA" id="ARBA00023136"/>
    </source>
</evidence>
<accession>A0ABQ3UK67</accession>
<keyword evidence="12" id="KW-0479">Metal-binding</keyword>
<evidence type="ECO:0000256" key="2">
    <source>
        <dbReference type="ARBA" id="ARBA00004050"/>
    </source>
</evidence>
<keyword evidence="16 17" id="KW-0472">Membrane</keyword>
<dbReference type="Gene3D" id="1.20.1300.10">
    <property type="entry name" value="Fumarate reductase/succinate dehydrogenase, transmembrane subunit"/>
    <property type="match status" value="1"/>
</dbReference>
<evidence type="ECO:0000256" key="9">
    <source>
        <dbReference type="ARBA" id="ARBA00022532"/>
    </source>
</evidence>
<dbReference type="EMBL" id="BNJG01000001">
    <property type="protein sequence ID" value="GHO53058.1"/>
    <property type="molecule type" value="Genomic_DNA"/>
</dbReference>
<keyword evidence="9" id="KW-0816">Tricarboxylic acid cycle</keyword>
<protein>
    <recommendedName>
        <fullName evidence="5">Succinate dehydrogenase hydrophobic membrane anchor subunit</fullName>
    </recommendedName>
</protein>
<dbReference type="Pfam" id="PF01127">
    <property type="entry name" value="Sdh_cyt"/>
    <property type="match status" value="1"/>
</dbReference>
<sequence length="136" mass="15024">MLSRLYGGPRPAGGGFETFSWYYFRISGVVLIFLVIIHLTIMHVTNDVSCTTYAFVAARYANPFWRLFDWLLLTLGLTHGVNGLRVVIDDYVRSPGTRLVLQGIAAVLLLAFFMLGTITLITFQPVAGSLGPACLH</sequence>
<keyword evidence="19" id="KW-1185">Reference proteome</keyword>